<dbReference type="AlphaFoldDB" id="A0A804LF18"/>
<reference evidence="1" key="3">
    <citation type="submission" date="2021-05" db="UniProtKB">
        <authorList>
            <consortium name="EnsemblPlants"/>
        </authorList>
    </citation>
    <scope>IDENTIFICATION</scope>
    <source>
        <strain evidence="1">cv. B73</strain>
    </source>
</reference>
<sequence length="263" mass="28901">MTEQEQSVNYLGGEGVLVAAERVAVGAEGVVARAQRREVALERLGLPAGAAVLEPDGDLARLQREVARDAGLAVRVQLVVRLEAALQRAHLLQRQAPLLLPEPARRPRRAPAAQARAQLVLVLVHLGLVVGLHLPRRRGLFLRERQLLLLPCNSRVRLATGGFPKMKGGDPFFLQLCGSKLTKCKKWNAGRSNTDQMSKARIRTFLFTNYYTPFGILSRTSRTQYLFLGIRGWRWASWIASSSVIRASAALQGFGNGGDPNPN</sequence>
<reference evidence="1" key="2">
    <citation type="submission" date="2019-07" db="EMBL/GenBank/DDBJ databases">
        <authorList>
            <person name="Seetharam A."/>
            <person name="Woodhouse M."/>
            <person name="Cannon E."/>
        </authorList>
    </citation>
    <scope>NUCLEOTIDE SEQUENCE [LARGE SCALE GENOMIC DNA]</scope>
    <source>
        <strain evidence="1">cv. B73</strain>
    </source>
</reference>
<accession>A0A804LF18</accession>
<dbReference type="InParanoid" id="A0A804LF18"/>
<evidence type="ECO:0000313" key="2">
    <source>
        <dbReference type="Proteomes" id="UP000007305"/>
    </source>
</evidence>
<name>A0A804LF18_MAIZE</name>
<proteinExistence type="predicted"/>
<dbReference type="Proteomes" id="UP000007305">
    <property type="component" value="Chromosome 1"/>
</dbReference>
<dbReference type="EnsemblPlants" id="Zm00001eb006710_T001">
    <property type="protein sequence ID" value="Zm00001eb006710_P001"/>
    <property type="gene ID" value="Zm00001eb006710"/>
</dbReference>
<reference evidence="2" key="1">
    <citation type="submission" date="2015-12" db="EMBL/GenBank/DDBJ databases">
        <title>Update maize B73 reference genome by single molecule sequencing technologies.</title>
        <authorList>
            <consortium name="Maize Genome Sequencing Project"/>
            <person name="Ware D."/>
        </authorList>
    </citation>
    <scope>NUCLEOTIDE SEQUENCE [LARGE SCALE GENOMIC DNA]</scope>
    <source>
        <strain evidence="2">cv. B73</strain>
    </source>
</reference>
<dbReference type="Gramene" id="Zm00001eb006710_T001">
    <property type="protein sequence ID" value="Zm00001eb006710_P001"/>
    <property type="gene ID" value="Zm00001eb006710"/>
</dbReference>
<keyword evidence="2" id="KW-1185">Reference proteome</keyword>
<evidence type="ECO:0000313" key="1">
    <source>
        <dbReference type="EnsemblPlants" id="Zm00001eb006710_P001"/>
    </source>
</evidence>
<organism evidence="1 2">
    <name type="scientific">Zea mays</name>
    <name type="common">Maize</name>
    <dbReference type="NCBI Taxonomy" id="4577"/>
    <lineage>
        <taxon>Eukaryota</taxon>
        <taxon>Viridiplantae</taxon>
        <taxon>Streptophyta</taxon>
        <taxon>Embryophyta</taxon>
        <taxon>Tracheophyta</taxon>
        <taxon>Spermatophyta</taxon>
        <taxon>Magnoliopsida</taxon>
        <taxon>Liliopsida</taxon>
        <taxon>Poales</taxon>
        <taxon>Poaceae</taxon>
        <taxon>PACMAD clade</taxon>
        <taxon>Panicoideae</taxon>
        <taxon>Andropogonodae</taxon>
        <taxon>Andropogoneae</taxon>
        <taxon>Tripsacinae</taxon>
        <taxon>Zea</taxon>
    </lineage>
</organism>
<protein>
    <submittedName>
        <fullName evidence="1">Uncharacterized protein</fullName>
    </submittedName>
</protein>